<evidence type="ECO:0000256" key="4">
    <source>
        <dbReference type="ARBA" id="ARBA00023163"/>
    </source>
</evidence>
<evidence type="ECO:0000313" key="6">
    <source>
        <dbReference type="EMBL" id="MBC9208975.1"/>
    </source>
</evidence>
<dbReference type="Pfam" id="PF03466">
    <property type="entry name" value="LysR_substrate"/>
    <property type="match status" value="1"/>
</dbReference>
<keyword evidence="4" id="KW-0804">Transcription</keyword>
<sequence length="302" mass="33618">MNRRLPSLNALRCFDSVAAHLSIRKAAHALCVSESAVSRQIRILEQQLGMPLFLRTNNGLEITEAGQRLAGAVREAFDHIADALDPFRSDADEVTIRVLPTFALRWLYPRLNKFQAQHPLVRINVQTRLNDMNAGDGDADLGIRYGIGNWAPDAVSELYQEWVLPVCAPGYITGRALENPAEFADLTLLHPLPNRQDWSIWCERASLAGLDMQRSLDFDALDMALSAAEAGHGLAMADVVLAHSAIASGRLVTPRRLPVSTGMSYYLVKPPNLKRKRHVKLLTDWLCDTMREADEIIALYRG</sequence>
<evidence type="ECO:0000256" key="2">
    <source>
        <dbReference type="ARBA" id="ARBA00023015"/>
    </source>
</evidence>
<dbReference type="RefSeq" id="WP_187786120.1">
    <property type="nucleotide sequence ID" value="NZ_JACTVA010000042.1"/>
</dbReference>
<dbReference type="InterPro" id="IPR000847">
    <property type="entry name" value="LysR_HTH_N"/>
</dbReference>
<protein>
    <submittedName>
        <fullName evidence="6">LysR family transcriptional regulator</fullName>
    </submittedName>
</protein>
<keyword evidence="7" id="KW-1185">Reference proteome</keyword>
<dbReference type="InterPro" id="IPR036390">
    <property type="entry name" value="WH_DNA-bd_sf"/>
</dbReference>
<comment type="similarity">
    <text evidence="1">Belongs to the LysR transcriptional regulatory family.</text>
</comment>
<dbReference type="EMBL" id="JACTVA010000042">
    <property type="protein sequence ID" value="MBC9208975.1"/>
    <property type="molecule type" value="Genomic_DNA"/>
</dbReference>
<dbReference type="PANTHER" id="PTHR30537">
    <property type="entry name" value="HTH-TYPE TRANSCRIPTIONAL REGULATOR"/>
    <property type="match status" value="1"/>
</dbReference>
<evidence type="ECO:0000256" key="3">
    <source>
        <dbReference type="ARBA" id="ARBA00023125"/>
    </source>
</evidence>
<feature type="domain" description="HTH lysR-type" evidence="5">
    <location>
        <begin position="6"/>
        <end position="63"/>
    </location>
</feature>
<dbReference type="InterPro" id="IPR005119">
    <property type="entry name" value="LysR_subst-bd"/>
</dbReference>
<dbReference type="CDD" id="cd08432">
    <property type="entry name" value="PBP2_GcdR_TrpI_HvrB_AmpR_like"/>
    <property type="match status" value="1"/>
</dbReference>
<evidence type="ECO:0000313" key="7">
    <source>
        <dbReference type="Proteomes" id="UP000626026"/>
    </source>
</evidence>
<dbReference type="PANTHER" id="PTHR30537:SF74">
    <property type="entry name" value="HTH-TYPE TRANSCRIPTIONAL REGULATOR TRPI"/>
    <property type="match status" value="1"/>
</dbReference>
<gene>
    <name evidence="6" type="ORF">IBL26_19170</name>
</gene>
<dbReference type="Gene3D" id="3.40.190.10">
    <property type="entry name" value="Periplasmic binding protein-like II"/>
    <property type="match status" value="2"/>
</dbReference>
<dbReference type="Proteomes" id="UP000626026">
    <property type="component" value="Unassembled WGS sequence"/>
</dbReference>
<evidence type="ECO:0000259" key="5">
    <source>
        <dbReference type="PROSITE" id="PS50931"/>
    </source>
</evidence>
<keyword evidence="2" id="KW-0805">Transcription regulation</keyword>
<comment type="caution">
    <text evidence="6">The sequence shown here is derived from an EMBL/GenBank/DDBJ whole genome shotgun (WGS) entry which is preliminary data.</text>
</comment>
<organism evidence="6 7">
    <name type="scientific">Teichococcus aerophilus</name>
    <dbReference type="NCBI Taxonomy" id="1224513"/>
    <lineage>
        <taxon>Bacteria</taxon>
        <taxon>Pseudomonadati</taxon>
        <taxon>Pseudomonadota</taxon>
        <taxon>Alphaproteobacteria</taxon>
        <taxon>Acetobacterales</taxon>
        <taxon>Roseomonadaceae</taxon>
        <taxon>Roseomonas</taxon>
    </lineage>
</organism>
<name>A0ABR7RS54_9PROT</name>
<dbReference type="InterPro" id="IPR058163">
    <property type="entry name" value="LysR-type_TF_proteobact-type"/>
</dbReference>
<dbReference type="Pfam" id="PF00126">
    <property type="entry name" value="HTH_1"/>
    <property type="match status" value="1"/>
</dbReference>
<dbReference type="InterPro" id="IPR036388">
    <property type="entry name" value="WH-like_DNA-bd_sf"/>
</dbReference>
<keyword evidence="3" id="KW-0238">DNA-binding</keyword>
<evidence type="ECO:0000256" key="1">
    <source>
        <dbReference type="ARBA" id="ARBA00009437"/>
    </source>
</evidence>
<dbReference type="PROSITE" id="PS50931">
    <property type="entry name" value="HTH_LYSR"/>
    <property type="match status" value="1"/>
</dbReference>
<dbReference type="SUPFAM" id="SSF53850">
    <property type="entry name" value="Periplasmic binding protein-like II"/>
    <property type="match status" value="1"/>
</dbReference>
<reference evidence="6 7" key="1">
    <citation type="journal article" date="2013" name="Int. J. Syst. Evol. Microbiol.">
        <title>Roseomonas aerophila sp. nov., isolated from air.</title>
        <authorList>
            <person name="Kim S.J."/>
            <person name="Weon H.Y."/>
            <person name="Ahn J.H."/>
            <person name="Hong S.B."/>
            <person name="Seok S.J."/>
            <person name="Whang K.S."/>
            <person name="Kwon S.W."/>
        </authorList>
    </citation>
    <scope>NUCLEOTIDE SEQUENCE [LARGE SCALE GENOMIC DNA]</scope>
    <source>
        <strain evidence="6 7">NBRC 108923</strain>
    </source>
</reference>
<accession>A0ABR7RS54</accession>
<dbReference type="PRINTS" id="PR00039">
    <property type="entry name" value="HTHLYSR"/>
</dbReference>
<dbReference type="SUPFAM" id="SSF46785">
    <property type="entry name" value="Winged helix' DNA-binding domain"/>
    <property type="match status" value="1"/>
</dbReference>
<dbReference type="Gene3D" id="1.10.10.10">
    <property type="entry name" value="Winged helix-like DNA-binding domain superfamily/Winged helix DNA-binding domain"/>
    <property type="match status" value="1"/>
</dbReference>
<proteinExistence type="inferred from homology"/>